<gene>
    <name evidence="9" type="ORF">E0F26_00110</name>
</gene>
<keyword evidence="6 8" id="KW-1133">Transmembrane helix</keyword>
<evidence type="ECO:0000313" key="10">
    <source>
        <dbReference type="Proteomes" id="UP001317963"/>
    </source>
</evidence>
<dbReference type="RefSeq" id="WP_279242012.1">
    <property type="nucleotide sequence ID" value="NZ_CP036501.1"/>
</dbReference>
<dbReference type="Proteomes" id="UP001317963">
    <property type="component" value="Chromosome"/>
</dbReference>
<feature type="transmembrane region" description="Helical" evidence="8">
    <location>
        <begin position="76"/>
        <end position="98"/>
    </location>
</feature>
<evidence type="ECO:0000256" key="5">
    <source>
        <dbReference type="ARBA" id="ARBA00022692"/>
    </source>
</evidence>
<keyword evidence="7 8" id="KW-0472">Membrane</keyword>
<sequence>MPDLPISLDVLYVLITTSFIASLLTASLGIGGGTLVLAVLVVTVPITAVVPLHSVVQLGSNSGRTVMTRHHISRQLFWPLVIGAFIGTLLAAPLSAFWLTDMQLTLLLATFTLVVTWVPIPAVKTHSTRRNLVFSTTVSFVGVFVSATGPLIAAFLRHQAANRKELVATMAASVSTMNFLRIVLFSTLGFIWSEWLLPLALMIAAGFGGTLIGLQLLGRLPEQLFQTLLKLLLTVLALLMIVRVL</sequence>
<keyword evidence="10" id="KW-1185">Reference proteome</keyword>
<dbReference type="PANTHER" id="PTHR30269:SF37">
    <property type="entry name" value="MEMBRANE TRANSPORTER PROTEIN"/>
    <property type="match status" value="1"/>
</dbReference>
<evidence type="ECO:0000256" key="8">
    <source>
        <dbReference type="RuleBase" id="RU363041"/>
    </source>
</evidence>
<keyword evidence="3" id="KW-0813">Transport</keyword>
<keyword evidence="5 8" id="KW-0812">Transmembrane</keyword>
<feature type="transmembrane region" description="Helical" evidence="8">
    <location>
        <begin position="168"/>
        <end position="192"/>
    </location>
</feature>
<feature type="transmembrane region" description="Helical" evidence="8">
    <location>
        <begin position="12"/>
        <end position="30"/>
    </location>
</feature>
<dbReference type="InterPro" id="IPR002781">
    <property type="entry name" value="TM_pro_TauE-like"/>
</dbReference>
<dbReference type="EMBL" id="CP036501">
    <property type="protein sequence ID" value="UZP73233.1"/>
    <property type="molecule type" value="Genomic_DNA"/>
</dbReference>
<feature type="transmembrane region" description="Helical" evidence="8">
    <location>
        <begin position="36"/>
        <end position="56"/>
    </location>
</feature>
<keyword evidence="4 8" id="KW-1003">Cell membrane</keyword>
<feature type="transmembrane region" description="Helical" evidence="8">
    <location>
        <begin position="199"/>
        <end position="218"/>
    </location>
</feature>
<comment type="subcellular location">
    <subcellularLocation>
        <location evidence="1 8">Cell membrane</location>
        <topology evidence="1 8">Multi-pass membrane protein</topology>
    </subcellularLocation>
</comment>
<feature type="transmembrane region" description="Helical" evidence="8">
    <location>
        <begin position="224"/>
        <end position="242"/>
    </location>
</feature>
<dbReference type="PANTHER" id="PTHR30269">
    <property type="entry name" value="TRANSMEMBRANE PROTEIN YFCA"/>
    <property type="match status" value="1"/>
</dbReference>
<evidence type="ECO:0000256" key="3">
    <source>
        <dbReference type="ARBA" id="ARBA00022448"/>
    </source>
</evidence>
<evidence type="ECO:0000313" key="9">
    <source>
        <dbReference type="EMBL" id="UZP73233.1"/>
    </source>
</evidence>
<dbReference type="Pfam" id="PF01925">
    <property type="entry name" value="TauE"/>
    <property type="match status" value="1"/>
</dbReference>
<dbReference type="InterPro" id="IPR052017">
    <property type="entry name" value="TSUP"/>
</dbReference>
<evidence type="ECO:0000256" key="1">
    <source>
        <dbReference type="ARBA" id="ARBA00004651"/>
    </source>
</evidence>
<comment type="similarity">
    <text evidence="2 8">Belongs to the 4-toluene sulfonate uptake permease (TSUP) (TC 2.A.102) family.</text>
</comment>
<protein>
    <recommendedName>
        <fullName evidence="8">Probable membrane transporter protein</fullName>
    </recommendedName>
</protein>
<evidence type="ECO:0000256" key="7">
    <source>
        <dbReference type="ARBA" id="ARBA00023136"/>
    </source>
</evidence>
<accession>A0ABY6Q4L8</accession>
<proteinExistence type="inferred from homology"/>
<evidence type="ECO:0000256" key="2">
    <source>
        <dbReference type="ARBA" id="ARBA00009142"/>
    </source>
</evidence>
<organism evidence="9 10">
    <name type="scientific">Candidatus Paraluminiphilus aquimaris</name>
    <dbReference type="NCBI Taxonomy" id="2518994"/>
    <lineage>
        <taxon>Bacteria</taxon>
        <taxon>Pseudomonadati</taxon>
        <taxon>Pseudomonadota</taxon>
        <taxon>Gammaproteobacteria</taxon>
        <taxon>Cellvibrionales</taxon>
        <taxon>Halieaceae</taxon>
        <taxon>Candidatus Paraluminiphilus</taxon>
    </lineage>
</organism>
<name>A0ABY6Q4L8_9GAMM</name>
<evidence type="ECO:0000256" key="6">
    <source>
        <dbReference type="ARBA" id="ARBA00022989"/>
    </source>
</evidence>
<feature type="transmembrane region" description="Helical" evidence="8">
    <location>
        <begin position="132"/>
        <end position="156"/>
    </location>
</feature>
<evidence type="ECO:0000256" key="4">
    <source>
        <dbReference type="ARBA" id="ARBA00022475"/>
    </source>
</evidence>
<reference evidence="9 10" key="1">
    <citation type="submission" date="2019-02" db="EMBL/GenBank/DDBJ databases">
        <title>Halieaceae_genomes.</title>
        <authorList>
            <person name="Li S.-H."/>
        </authorList>
    </citation>
    <scope>NUCLEOTIDE SEQUENCE [LARGE SCALE GENOMIC DNA]</scope>
    <source>
        <strain evidence="9 10">JH123</strain>
    </source>
</reference>
<feature type="transmembrane region" description="Helical" evidence="8">
    <location>
        <begin position="104"/>
        <end position="120"/>
    </location>
</feature>